<dbReference type="Gene3D" id="3.30.870.10">
    <property type="entry name" value="Endonuclease Chain A"/>
    <property type="match status" value="2"/>
</dbReference>
<evidence type="ECO:0000313" key="8">
    <source>
        <dbReference type="EMBL" id="KRY59310.1"/>
    </source>
</evidence>
<dbReference type="PANTHER" id="PTHR12586">
    <property type="entry name" value="CDP-DIACYLGLYCEROL--SERINE O-PHOSPHATIDYLTRANSFERASE"/>
    <property type="match status" value="1"/>
</dbReference>
<dbReference type="InterPro" id="IPR016270">
    <property type="entry name" value="PGS1"/>
</dbReference>
<evidence type="ECO:0000256" key="1">
    <source>
        <dbReference type="ARBA" id="ARBA00022516"/>
    </source>
</evidence>
<keyword evidence="7" id="KW-0496">Mitochondrion</keyword>
<dbReference type="Proteomes" id="UP000054653">
    <property type="component" value="Unassembled WGS sequence"/>
</dbReference>
<sequence length="718" mass="82877">MPQYVENGWGLRTVETGPEGTETCLTSPFTKPADSLPSVQKFPCGAASRHPEDVYSGVDCGAGERAPWMGSCWERHVRSMKESLRKILKKVLLDEDELFTTLCKLLTCRNYVDFPTVEVSYPEWQSSGRGPQQWNQRWRYRQRPAVLSSRHTISWCHGIVSVLKLLEEVMRIPKLRLLVNKNVKWLWENHPEILISGVAAVMSFGPALYFFVYKQWYLRGIVSWYKSTYTVWRPDNSHVDYMRNPNDYPPPYLTVVAAKEKNMKEVGVMESIPTFKIRGNNVKIIESPAQFYEQLIVLVSQSRYRVTLCSLYIGTGEMERDLIASLRKAMNANESLKVDILLDFNRARRGNENSCTMLSSLKHDYDYRVNVALFHSPMLRGPLKKFLSERVNEILGVQHMKVYLFDNFVLISGSAYNRANLSHDYFTKRQDRYILIESADLANFYFDLIRAVSELSFQLNSDSEVILSPSCCHHPFSGSRSRYCQFLNAKIKAVLSKWSQLHSLTADEDEDTIVMPVVQFGAIGLFADREIINLIINNPSPSELFMATGYFNLAPCYVNALFESEKSCNLMIASPEANGFHGAEGLSGYVPDVYKNFSESFYRRMINKQVLNRLQLFEYKRDDWTFHAKGIWLKVYSDNKVNASVIGSTNFGYRSLNRDLETQIVLFTENEQLKDQLTKECDMLFYYCSAFKRPLTTYGNRQVPLFVSFISRWLRSFL</sequence>
<dbReference type="GO" id="GO:0008444">
    <property type="term" value="F:CDP-diacylglycerol-glycerol-3-phosphate 3-phosphatidyltransferase activity"/>
    <property type="evidence" value="ECO:0007669"/>
    <property type="project" value="UniProtKB-EC"/>
</dbReference>
<keyword evidence="2 7" id="KW-0808">Transferase</keyword>
<keyword evidence="9" id="KW-1185">Reference proteome</keyword>
<evidence type="ECO:0000256" key="4">
    <source>
        <dbReference type="ARBA" id="ARBA00023098"/>
    </source>
</evidence>
<dbReference type="EC" id="2.7.8.5" evidence="7"/>
<reference evidence="8 9" key="1">
    <citation type="submission" date="2015-01" db="EMBL/GenBank/DDBJ databases">
        <title>Evolution of Trichinella species and genotypes.</title>
        <authorList>
            <person name="Korhonen P.K."/>
            <person name="Edoardo P."/>
            <person name="Giuseppe L.R."/>
            <person name="Gasser R.B."/>
        </authorList>
    </citation>
    <scope>NUCLEOTIDE SEQUENCE [LARGE SCALE GENOMIC DNA]</scope>
    <source>
        <strain evidence="8">ISS120</strain>
    </source>
</reference>
<dbReference type="GO" id="GO:0032049">
    <property type="term" value="P:cardiolipin biosynthetic process"/>
    <property type="evidence" value="ECO:0007669"/>
    <property type="project" value="InterPro"/>
</dbReference>
<comment type="catalytic activity">
    <reaction evidence="7">
        <text>a CDP-1,2-diacyl-sn-glycerol + sn-glycerol 3-phosphate = a 1,2-diacyl-sn-glycero-3-phospho-(1'-sn-glycero-3'-phosphate) + CMP + H(+)</text>
        <dbReference type="Rhea" id="RHEA:12593"/>
        <dbReference type="ChEBI" id="CHEBI:15378"/>
        <dbReference type="ChEBI" id="CHEBI:57597"/>
        <dbReference type="ChEBI" id="CHEBI:58332"/>
        <dbReference type="ChEBI" id="CHEBI:60110"/>
        <dbReference type="ChEBI" id="CHEBI:60377"/>
        <dbReference type="EC" id="2.7.8.5"/>
    </reaction>
</comment>
<keyword evidence="5 7" id="KW-0594">Phospholipid biosynthesis</keyword>
<gene>
    <name evidence="8" type="primary">PGS1</name>
    <name evidence="8" type="ORF">T03_15147</name>
</gene>
<dbReference type="UniPathway" id="UPA00084">
    <property type="reaction ID" value="UER00503"/>
</dbReference>
<dbReference type="SUPFAM" id="SSF56024">
    <property type="entry name" value="Phospholipase D/nuclease"/>
    <property type="match status" value="1"/>
</dbReference>
<dbReference type="OrthoDB" id="10250191at2759"/>
<comment type="caution">
    <text evidence="8">The sequence shown here is derived from an EMBL/GenBank/DDBJ whole genome shotgun (WGS) entry which is preliminary data.</text>
</comment>
<evidence type="ECO:0000256" key="7">
    <source>
        <dbReference type="RuleBase" id="RU365024"/>
    </source>
</evidence>
<protein>
    <recommendedName>
        <fullName evidence="7">CDP-diacylglycerol--glycerol-3-phosphate 3-phosphatidyltransferase</fullName>
        <ecNumber evidence="7">2.7.8.5</ecNumber>
    </recommendedName>
</protein>
<keyword evidence="7" id="KW-0067">ATP-binding</keyword>
<keyword evidence="1 7" id="KW-0444">Lipid biosynthesis</keyword>
<accession>A0A0V1DCL1</accession>
<keyword evidence="4 7" id="KW-0443">Lipid metabolism</keyword>
<organism evidence="8 9">
    <name type="scientific">Trichinella britovi</name>
    <name type="common">Parasitic roundworm</name>
    <dbReference type="NCBI Taxonomy" id="45882"/>
    <lineage>
        <taxon>Eukaryota</taxon>
        <taxon>Metazoa</taxon>
        <taxon>Ecdysozoa</taxon>
        <taxon>Nematoda</taxon>
        <taxon>Enoplea</taxon>
        <taxon>Dorylaimia</taxon>
        <taxon>Trichinellida</taxon>
        <taxon>Trichinellidae</taxon>
        <taxon>Trichinella</taxon>
    </lineage>
</organism>
<keyword evidence="7" id="KW-0547">Nucleotide-binding</keyword>
<comment type="function">
    <text evidence="7">Functions in the biosynthesis of the anionic phospholipids phosphatidylglycerol and cardiolipin.</text>
</comment>
<comment type="subcellular location">
    <subcellularLocation>
        <location evidence="7">Mitochondrion</location>
    </subcellularLocation>
</comment>
<dbReference type="AlphaFoldDB" id="A0A0V1DCL1"/>
<dbReference type="CDD" id="cd09135">
    <property type="entry name" value="PLDc_PGS1_euk_1"/>
    <property type="match status" value="1"/>
</dbReference>
<dbReference type="CDD" id="cd09137">
    <property type="entry name" value="PLDc_PGS1_euk_2"/>
    <property type="match status" value="1"/>
</dbReference>
<comment type="similarity">
    <text evidence="7">Belongs to the CDP-alcohol phosphatidyltransferase class-II family.</text>
</comment>
<evidence type="ECO:0000256" key="2">
    <source>
        <dbReference type="ARBA" id="ARBA00022679"/>
    </source>
</evidence>
<keyword evidence="6 7" id="KW-1208">Phospholipid metabolism</keyword>
<dbReference type="GO" id="GO:0005739">
    <property type="term" value="C:mitochondrion"/>
    <property type="evidence" value="ECO:0007669"/>
    <property type="project" value="UniProtKB-SubCell"/>
</dbReference>
<dbReference type="STRING" id="45882.A0A0V1DCL1"/>
<evidence type="ECO:0000256" key="6">
    <source>
        <dbReference type="ARBA" id="ARBA00023264"/>
    </source>
</evidence>
<dbReference type="GO" id="GO:0005524">
    <property type="term" value="F:ATP binding"/>
    <property type="evidence" value="ECO:0007669"/>
    <property type="project" value="UniProtKB-KW"/>
</dbReference>
<dbReference type="PANTHER" id="PTHR12586:SF1">
    <property type="entry name" value="CDP-DIACYLGLYCEROL--GLYCEROL-3-PHOSPHATE 3-PHOSPHATIDYLTRANSFERASE, MITOCHONDRIAL"/>
    <property type="match status" value="1"/>
</dbReference>
<keyword evidence="3" id="KW-0677">Repeat</keyword>
<evidence type="ECO:0000256" key="5">
    <source>
        <dbReference type="ARBA" id="ARBA00023209"/>
    </source>
</evidence>
<comment type="pathway">
    <text evidence="7">Phospholipid metabolism; phosphatidylglycerol biosynthesis; phosphatidylglycerol from CDP-diacylglycerol: step 1/2.</text>
</comment>
<evidence type="ECO:0000256" key="3">
    <source>
        <dbReference type="ARBA" id="ARBA00022737"/>
    </source>
</evidence>
<dbReference type="EMBL" id="JYDI01000013">
    <property type="protein sequence ID" value="KRY59310.1"/>
    <property type="molecule type" value="Genomic_DNA"/>
</dbReference>
<name>A0A0V1DCL1_TRIBR</name>
<proteinExistence type="inferred from homology"/>
<evidence type="ECO:0000313" key="9">
    <source>
        <dbReference type="Proteomes" id="UP000054653"/>
    </source>
</evidence>